<feature type="coiled-coil region" evidence="8">
    <location>
        <begin position="1430"/>
        <end position="1457"/>
    </location>
</feature>
<evidence type="ECO:0000256" key="8">
    <source>
        <dbReference type="SAM" id="Coils"/>
    </source>
</evidence>
<dbReference type="CDD" id="cd16908">
    <property type="entry name" value="YEATS_Yaf9_like"/>
    <property type="match status" value="1"/>
</dbReference>
<dbReference type="Pfam" id="PF15469">
    <property type="entry name" value="Sec5"/>
    <property type="match status" value="1"/>
</dbReference>
<evidence type="ECO:0000256" key="7">
    <source>
        <dbReference type="PROSITE-ProRule" id="PRU00376"/>
    </source>
</evidence>
<keyword evidence="5" id="KW-0456">Lyase</keyword>
<dbReference type="PANTHER" id="PTHR43715">
    <property type="entry name" value="GDP-MANNOSE 4,6-DEHYDRATASE"/>
    <property type="match status" value="1"/>
</dbReference>
<evidence type="ECO:0000256" key="3">
    <source>
        <dbReference type="ARBA" id="ARBA00011989"/>
    </source>
</evidence>
<sequence length="1462" mass="168600">MSENIIASLQVGSNTASIPIQDYRARKVALITGVTGQDGSYLVEFLLEKGYEVHGIIRRSSSFNTGRIEHIYKDRHETGVKFFLHHGDLTDSTCLVHIISQIQPTEVYNLAAQSHVKVSFDMSEYTGDVDALGTLRLLDAIRTCGLADRVRFYQASTSELYGKVVETPQKETTPFYPRSPYGVAKLYGYWITVNYRESYDMYACNGILFNHESPRRGRTFVTRKITRAVADIHLGRQDCLYLGNIDAKRDWGHARDYVEGMWLMLQQEKPQDFVLATGETHTVRSFVEKAFKVTGRTIVWEGEGVNEIGKDAETGKVRVRIDPKYFRPAEVDLLLGDPTKANTELGWKRKVTFDELVTEMVVADIEGSLSSSTLVLDLPEYAEDAAILRFYHIDSLEPEIWIENEENQDKDLNRNSTFQHPEDQQLESIQPSENDVELQAMNDSDPLGIYSSIFPDEMSRNTNLTQLKEKATLMITNKKFQPRHFLLQVHQNTSYNELVQGEERLRKGVDQKAEALKNLVHQNFDRFVSAKNTIDHVYEEMKSKQLNEKQDYGTINIQMALEAANNRAEQIYGPVVERRQRVEKVKSTLNMLQRYRFLFNLPSSLLESIKQTKYEVAIRDYKKGKYLYQVLKGDLDSTDASDMDQKENRITDLHLKVFDKVWVEVCKIVSELQNVLLRMLADPWRSMEEQEKTINFLFDLDTTEDPAWFYLDSQHQWITGLMKETFDTAIQKINRLKSEDPSEEFAIQRSLGLKKAIGQIHKLKDMSTEENYSDAELKIWRATSDLVKSLSSLLLRCLPDFWRLSKAFIEGKFANKTNEPSVRRRRQGMDMNKVDQCQRMTRDIIKQYATLLSDYFSLDQEELQVKTAKDGSEKYMMPSFLPANANSIYTSEYLTLVIGDLATCVNDISGINLAGEIFSGLTNLMEKARSKFIDVVCKCWERDAKTFYMLEEWILDAQNPQITTLLKRYYDFHKFCARSAHKIASLTAVSDDLEDQTKMPISPNYIEKIRGSFLESTYTFLDGLVQLAFTDYTPLNEKEELMLTKKRENIDVHSMDVRILLTVSNLEHMRGSVIKKLIDLFEVAFNVQLKEDLRTLVDVIDQLDEILFGDYIKRKSQIIRDIVKQGILESGIDWSSIPKPQEVHPFVYEGLMTLVMVHSQISGVAKQLVTRALSRLLEMMASDCLESFKQVERFGMGGMLQATLEIEFMHQTLSQYVTPSASDTLQLIYQTIEQAYDPQQQSSSNLQSELSHVKELLVFSRLSVSRPFYYGSIAYPLNGKKVSDPDHTHRWTVMVKGLNNEDLSYYIKKVVFKLHETYPNPIRTVEQPPFEVSETGWGEFEIMIKIYFHPCAVEKPVIVYHHLRLHPFEDDLNGQPWPKDKPVMSLLYDELVFNEPTEQLYQLFSDHHALTSNLPTKKNIRENIVPQFSAQLEQEENERLDNAQREINSQIASLKQKLAALE</sequence>
<organism evidence="10 11">
    <name type="scientific">Rhizopus oryzae</name>
    <name type="common">Mucormycosis agent</name>
    <name type="synonym">Rhizopus arrhizus var. delemar</name>
    <dbReference type="NCBI Taxonomy" id="64495"/>
    <lineage>
        <taxon>Eukaryota</taxon>
        <taxon>Fungi</taxon>
        <taxon>Fungi incertae sedis</taxon>
        <taxon>Mucoromycota</taxon>
        <taxon>Mucoromycotina</taxon>
        <taxon>Mucoromycetes</taxon>
        <taxon>Mucorales</taxon>
        <taxon>Mucorineae</taxon>
        <taxon>Rhizopodaceae</taxon>
        <taxon>Rhizopus</taxon>
    </lineage>
</organism>
<dbReference type="InterPro" id="IPR016040">
    <property type="entry name" value="NAD(P)-bd_dom"/>
</dbReference>
<comment type="similarity">
    <text evidence="2">Belongs to the NAD(P)-dependent epimerase/dehydratase family. GDP-mannose 4,6-dehydratase subfamily.</text>
</comment>
<comment type="subcellular location">
    <subcellularLocation>
        <location evidence="7">Nucleus</location>
    </subcellularLocation>
</comment>
<dbReference type="GO" id="GO:0005634">
    <property type="term" value="C:nucleus"/>
    <property type="evidence" value="ECO:0007669"/>
    <property type="project" value="UniProtKB-SubCell"/>
</dbReference>
<accession>A0A9P6YE46</accession>
<dbReference type="OrthoDB" id="26242at2759"/>
<dbReference type="InterPro" id="IPR036291">
    <property type="entry name" value="NAD(P)-bd_dom_sf"/>
</dbReference>
<evidence type="ECO:0000313" key="11">
    <source>
        <dbReference type="Proteomes" id="UP000717996"/>
    </source>
</evidence>
<dbReference type="Gene3D" id="3.40.50.720">
    <property type="entry name" value="NAD(P)-binding Rossmann-like Domain"/>
    <property type="match status" value="1"/>
</dbReference>
<dbReference type="Gene3D" id="3.90.25.10">
    <property type="entry name" value="UDP-galactose 4-epimerase, domain 1"/>
    <property type="match status" value="1"/>
</dbReference>
<dbReference type="InterPro" id="IPR006368">
    <property type="entry name" value="GDP_Man_deHydtase"/>
</dbReference>
<dbReference type="Proteomes" id="UP000717996">
    <property type="component" value="Unassembled WGS sequence"/>
</dbReference>
<evidence type="ECO:0000259" key="9">
    <source>
        <dbReference type="PROSITE" id="PS51037"/>
    </source>
</evidence>
<gene>
    <name evidence="10" type="ORF">G6F51_005044</name>
</gene>
<evidence type="ECO:0000256" key="4">
    <source>
        <dbReference type="ARBA" id="ARBA00022448"/>
    </source>
</evidence>
<dbReference type="HAMAP" id="MF_00955">
    <property type="entry name" value="GDP_Man_dehydratase"/>
    <property type="match status" value="1"/>
</dbReference>
<dbReference type="CDD" id="cd05260">
    <property type="entry name" value="GDP_MD_SDR_e"/>
    <property type="match status" value="1"/>
</dbReference>
<dbReference type="Pfam" id="PF03366">
    <property type="entry name" value="YEATS"/>
    <property type="match status" value="1"/>
</dbReference>
<dbReference type="GO" id="GO:0042351">
    <property type="term" value="P:'de novo' GDP-L-fucose biosynthetic process"/>
    <property type="evidence" value="ECO:0007669"/>
    <property type="project" value="TreeGrafter"/>
</dbReference>
<dbReference type="InterPro" id="IPR038704">
    <property type="entry name" value="YEAST_sf"/>
</dbReference>
<dbReference type="InterPro" id="IPR039481">
    <property type="entry name" value="EXOC2/Sec5_N_dom"/>
</dbReference>
<dbReference type="GO" id="GO:0008446">
    <property type="term" value="F:GDP-mannose 4,6-dehydratase activity"/>
    <property type="evidence" value="ECO:0007669"/>
    <property type="project" value="UniProtKB-EC"/>
</dbReference>
<dbReference type="EMBL" id="JAANIT010000594">
    <property type="protein sequence ID" value="KAG1546145.1"/>
    <property type="molecule type" value="Genomic_DNA"/>
</dbReference>
<name>A0A9P6YE46_RHIOR</name>
<reference evidence="10" key="1">
    <citation type="journal article" date="2020" name="Microb. Genom.">
        <title>Genetic diversity of clinical and environmental Mucorales isolates obtained from an investigation of mucormycosis cases among solid organ transplant recipients.</title>
        <authorList>
            <person name="Nguyen M.H."/>
            <person name="Kaul D."/>
            <person name="Muto C."/>
            <person name="Cheng S.J."/>
            <person name="Richter R.A."/>
            <person name="Bruno V.M."/>
            <person name="Liu G."/>
            <person name="Beyhan S."/>
            <person name="Sundermann A.J."/>
            <person name="Mounaud S."/>
            <person name="Pasculle A.W."/>
            <person name="Nierman W.C."/>
            <person name="Driscoll E."/>
            <person name="Cumbie R."/>
            <person name="Clancy C.J."/>
            <person name="Dupont C.L."/>
        </authorList>
    </citation>
    <scope>NUCLEOTIDE SEQUENCE</scope>
    <source>
        <strain evidence="10">GL16</strain>
    </source>
</reference>
<comment type="caution">
    <text evidence="10">The sequence shown here is derived from an EMBL/GenBank/DDBJ whole genome shotgun (WGS) entry which is preliminary data.</text>
</comment>
<comment type="cofactor">
    <cofactor evidence="1">
        <name>NADP(+)</name>
        <dbReference type="ChEBI" id="CHEBI:58349"/>
    </cofactor>
</comment>
<dbReference type="PROSITE" id="PS51037">
    <property type="entry name" value="YEATS"/>
    <property type="match status" value="1"/>
</dbReference>
<evidence type="ECO:0000256" key="1">
    <source>
        <dbReference type="ARBA" id="ARBA00001937"/>
    </source>
</evidence>
<dbReference type="Pfam" id="PF16363">
    <property type="entry name" value="GDP_Man_Dehyd"/>
    <property type="match status" value="1"/>
</dbReference>
<evidence type="ECO:0000256" key="6">
    <source>
        <dbReference type="ARBA" id="ARBA00023242"/>
    </source>
</evidence>
<protein>
    <recommendedName>
        <fullName evidence="3">GDP-mannose 4,6-dehydratase</fullName>
        <ecNumber evidence="3">4.2.1.47</ecNumber>
    </recommendedName>
</protein>
<dbReference type="NCBIfam" id="TIGR01472">
    <property type="entry name" value="gmd"/>
    <property type="match status" value="1"/>
</dbReference>
<dbReference type="EC" id="4.2.1.47" evidence="3"/>
<dbReference type="SUPFAM" id="SSF51735">
    <property type="entry name" value="NAD(P)-binding Rossmann-fold domains"/>
    <property type="match status" value="1"/>
</dbReference>
<keyword evidence="6 7" id="KW-0539">Nucleus</keyword>
<feature type="domain" description="YEATS" evidence="9">
    <location>
        <begin position="1258"/>
        <end position="1407"/>
    </location>
</feature>
<keyword evidence="4" id="KW-0813">Transport</keyword>
<evidence type="ECO:0000256" key="5">
    <source>
        <dbReference type="ARBA" id="ARBA00023239"/>
    </source>
</evidence>
<evidence type="ECO:0000256" key="2">
    <source>
        <dbReference type="ARBA" id="ARBA00009263"/>
    </source>
</evidence>
<proteinExistence type="inferred from homology"/>
<dbReference type="Gene3D" id="2.60.40.1970">
    <property type="entry name" value="YEATS domain"/>
    <property type="match status" value="1"/>
</dbReference>
<dbReference type="InterPro" id="IPR055129">
    <property type="entry name" value="YEATS_dom"/>
</dbReference>
<keyword evidence="8" id="KW-0175">Coiled coil</keyword>
<dbReference type="FunFam" id="3.40.50.720:FF:000924">
    <property type="entry name" value="GDP-mannose 4,6 dehydratase"/>
    <property type="match status" value="1"/>
</dbReference>
<dbReference type="PANTHER" id="PTHR43715:SF1">
    <property type="entry name" value="GDP-MANNOSE 4,6 DEHYDRATASE"/>
    <property type="match status" value="1"/>
</dbReference>
<evidence type="ECO:0000313" key="10">
    <source>
        <dbReference type="EMBL" id="KAG1546145.1"/>
    </source>
</evidence>